<keyword evidence="4 6" id="KW-0963">Cytoplasm</keyword>
<reference evidence="8" key="1">
    <citation type="submission" date="2023-11" db="EMBL/GenBank/DDBJ databases">
        <title>Genome assemblies of two species of porcelain crab, Petrolisthes cinctipes and Petrolisthes manimaculis (Anomura: Porcellanidae).</title>
        <authorList>
            <person name="Angst P."/>
        </authorList>
    </citation>
    <scope>NUCLEOTIDE SEQUENCE</scope>
    <source>
        <strain evidence="8">PB745_02</strain>
        <tissue evidence="8">Gill</tissue>
    </source>
</reference>
<dbReference type="Gene3D" id="2.30.30.870">
    <property type="entry name" value="Pelota, domain A"/>
    <property type="match status" value="1"/>
</dbReference>
<dbReference type="InterPro" id="IPR029064">
    <property type="entry name" value="Ribosomal_eL30-like_sf"/>
</dbReference>
<dbReference type="Pfam" id="PF26356">
    <property type="entry name" value="Pelota_N"/>
    <property type="match status" value="1"/>
</dbReference>
<dbReference type="NCBIfam" id="TIGR00111">
    <property type="entry name" value="pelota"/>
    <property type="match status" value="1"/>
</dbReference>
<comment type="caution">
    <text evidence="8">The sequence shown here is derived from an EMBL/GenBank/DDBJ whole genome shotgun (WGS) entry which is preliminary data.</text>
</comment>
<dbReference type="SUPFAM" id="SSF55315">
    <property type="entry name" value="L30e-like"/>
    <property type="match status" value="1"/>
</dbReference>
<accession>A0AAE1P8K1</accession>
<dbReference type="GO" id="GO:0070651">
    <property type="term" value="P:nonfunctional rRNA decay"/>
    <property type="evidence" value="ECO:0007669"/>
    <property type="project" value="TreeGrafter"/>
</dbReference>
<dbReference type="InterPro" id="IPR005142">
    <property type="entry name" value="eRF1_3"/>
</dbReference>
<organism evidence="8 9">
    <name type="scientific">Petrolisthes manimaculis</name>
    <dbReference type="NCBI Taxonomy" id="1843537"/>
    <lineage>
        <taxon>Eukaryota</taxon>
        <taxon>Metazoa</taxon>
        <taxon>Ecdysozoa</taxon>
        <taxon>Arthropoda</taxon>
        <taxon>Crustacea</taxon>
        <taxon>Multicrustacea</taxon>
        <taxon>Malacostraca</taxon>
        <taxon>Eumalacostraca</taxon>
        <taxon>Eucarida</taxon>
        <taxon>Decapoda</taxon>
        <taxon>Pleocyemata</taxon>
        <taxon>Anomura</taxon>
        <taxon>Galatheoidea</taxon>
        <taxon>Porcellanidae</taxon>
        <taxon>Petrolisthes</taxon>
    </lineage>
</organism>
<evidence type="ECO:0000256" key="2">
    <source>
        <dbReference type="ARBA" id="ARBA00004496"/>
    </source>
</evidence>
<proteinExistence type="inferred from homology"/>
<dbReference type="GO" id="GO:0070481">
    <property type="term" value="P:nuclear-transcribed mRNA catabolic process, non-stop decay"/>
    <property type="evidence" value="ECO:0007669"/>
    <property type="project" value="InterPro"/>
</dbReference>
<evidence type="ECO:0000256" key="6">
    <source>
        <dbReference type="RuleBase" id="RU362019"/>
    </source>
</evidence>
<comment type="subcellular location">
    <subcellularLocation>
        <location evidence="2 6">Cytoplasm</location>
    </subcellularLocation>
</comment>
<feature type="domain" description="eRF1/Pelota-like N-terminal" evidence="7">
    <location>
        <begin position="1"/>
        <end position="130"/>
    </location>
</feature>
<dbReference type="InterPro" id="IPR038069">
    <property type="entry name" value="Pelota/DOM34_N"/>
</dbReference>
<keyword evidence="5 6" id="KW-0479">Metal-binding</keyword>
<evidence type="ECO:0000256" key="4">
    <source>
        <dbReference type="ARBA" id="ARBA00022490"/>
    </source>
</evidence>
<dbReference type="Pfam" id="PF03464">
    <property type="entry name" value="eRF1_2"/>
    <property type="match status" value="1"/>
</dbReference>
<dbReference type="FunFam" id="3.30.420.60:FF:000002">
    <property type="entry name" value="Protein pelota homolog"/>
    <property type="match status" value="1"/>
</dbReference>
<evidence type="ECO:0000259" key="7">
    <source>
        <dbReference type="SMART" id="SM01194"/>
    </source>
</evidence>
<comment type="similarity">
    <text evidence="3 6">Belongs to the eukaryotic release factor 1 family. Pelota subfamily.</text>
</comment>
<dbReference type="GO" id="GO:0005737">
    <property type="term" value="C:cytoplasm"/>
    <property type="evidence" value="ECO:0007669"/>
    <property type="project" value="UniProtKB-SubCell"/>
</dbReference>
<dbReference type="PANTHER" id="PTHR10853">
    <property type="entry name" value="PELOTA"/>
    <property type="match status" value="1"/>
</dbReference>
<dbReference type="GO" id="GO:0071025">
    <property type="term" value="P:RNA surveillance"/>
    <property type="evidence" value="ECO:0007669"/>
    <property type="project" value="InterPro"/>
</dbReference>
<evidence type="ECO:0000256" key="3">
    <source>
        <dbReference type="ARBA" id="ARBA00009504"/>
    </source>
</evidence>
<dbReference type="Gene3D" id="3.30.420.60">
    <property type="entry name" value="eRF1 domain 2"/>
    <property type="match status" value="1"/>
</dbReference>
<name>A0AAE1P8K1_9EUCA</name>
<dbReference type="Gene3D" id="3.30.1330.30">
    <property type="match status" value="1"/>
</dbReference>
<dbReference type="SMART" id="SM01194">
    <property type="entry name" value="eRF1_1"/>
    <property type="match status" value="1"/>
</dbReference>
<evidence type="ECO:0000313" key="8">
    <source>
        <dbReference type="EMBL" id="KAK4303954.1"/>
    </source>
</evidence>
<dbReference type="AlphaFoldDB" id="A0AAE1P8K1"/>
<dbReference type="GO" id="GO:0046872">
    <property type="term" value="F:metal ion binding"/>
    <property type="evidence" value="ECO:0007669"/>
    <property type="project" value="UniProtKB-KW"/>
</dbReference>
<dbReference type="Proteomes" id="UP001292094">
    <property type="component" value="Unassembled WGS sequence"/>
</dbReference>
<dbReference type="EMBL" id="JAWZYT010002506">
    <property type="protein sequence ID" value="KAK4303954.1"/>
    <property type="molecule type" value="Genomic_DNA"/>
</dbReference>
<dbReference type="InterPro" id="IPR058547">
    <property type="entry name" value="Pelota_N"/>
</dbReference>
<gene>
    <name evidence="8" type="ORF">Pmani_024079</name>
</gene>
<dbReference type="SUPFAM" id="SSF159065">
    <property type="entry name" value="Dom34/Pelota N-terminal domain-like"/>
    <property type="match status" value="1"/>
</dbReference>
<evidence type="ECO:0000313" key="9">
    <source>
        <dbReference type="Proteomes" id="UP001292094"/>
    </source>
</evidence>
<dbReference type="GO" id="GO:0032790">
    <property type="term" value="P:ribosome disassembly"/>
    <property type="evidence" value="ECO:0007669"/>
    <property type="project" value="TreeGrafter"/>
</dbReference>
<dbReference type="Pfam" id="PF03465">
    <property type="entry name" value="eRF1_3"/>
    <property type="match status" value="1"/>
</dbReference>
<dbReference type="SUPFAM" id="SSF53137">
    <property type="entry name" value="Translational machinery components"/>
    <property type="match status" value="1"/>
</dbReference>
<dbReference type="FunFam" id="2.30.30.870:FF:000001">
    <property type="entry name" value="Protein pelota homolog"/>
    <property type="match status" value="1"/>
</dbReference>
<dbReference type="GO" id="GO:0070966">
    <property type="term" value="P:nuclear-transcribed mRNA catabolic process, no-go decay"/>
    <property type="evidence" value="ECO:0007669"/>
    <property type="project" value="InterPro"/>
</dbReference>
<protein>
    <recommendedName>
        <fullName evidence="6">Protein pelota homolog</fullName>
    </recommendedName>
</protein>
<evidence type="ECO:0000256" key="1">
    <source>
        <dbReference type="ARBA" id="ARBA00001968"/>
    </source>
</evidence>
<comment type="cofactor">
    <cofactor evidence="1 6">
        <name>a divalent metal cation</name>
        <dbReference type="ChEBI" id="CHEBI:60240"/>
    </cofactor>
</comment>
<comment type="function">
    <text evidence="6">Component of the Pelota-HBS1L complex, a complex that recognizes stalled ribosomes and triggers the No-Go Decay (NGD) pathway. In the Pelota-HBS1L complex, pelo recognizes ribosomes stalled at the 3' end of an mRNA and engages stalled ribosomes by destabilizing mRNA in the mRNA channel.</text>
</comment>
<dbReference type="InterPro" id="IPR005141">
    <property type="entry name" value="eRF1_2"/>
</dbReference>
<dbReference type="PANTHER" id="PTHR10853:SF0">
    <property type="entry name" value="PROTEIN PELOTA HOMOLOG"/>
    <property type="match status" value="1"/>
</dbReference>
<sequence length="385" mass="43216">MKLVNRYIDKDGRGRMGLVPDEGEDMWHTYNIIAAGDRLRATTIRKVLQESATGSSTSSRVRTTITIQVEAVTFDTGACMLRVKGRNVEENRYIKMGAYHTVDLEPNRKFTLFKEEWDSVAIERVDSACDPTKHADLAAVIMQEGLAFVCLITSAMTVDRAKIDVNIPKKGKADDTQRKKAVAKFFDQVTAAILRHLNFEVVKAVIVASPGFVKDQFFEYLMKNAVQTDNKLLQENRGKFVLLHSSSGFKHSLREILEDPNIAVRLADTKAAGETKALQQFMNILGTDPDRAYYGIKHVERANDSQAIETLLVSDTLFRSSDIDERRRYVRLVDSVKENGGDVKIFSSLHVSGEQLDQMTGVAALLRFPMPEIEEEDHALDSDPE</sequence>
<dbReference type="FunFam" id="3.30.1330.30:FF:000008">
    <property type="entry name" value="Protein pelota homolog"/>
    <property type="match status" value="1"/>
</dbReference>
<dbReference type="InterPro" id="IPR005140">
    <property type="entry name" value="eRF1_Pelota-like_N"/>
</dbReference>
<dbReference type="InterPro" id="IPR004405">
    <property type="entry name" value="TF_pelota"/>
</dbReference>
<evidence type="ECO:0000256" key="5">
    <source>
        <dbReference type="ARBA" id="ARBA00022723"/>
    </source>
</evidence>
<keyword evidence="9" id="KW-1185">Reference proteome</keyword>
<dbReference type="InterPro" id="IPR042226">
    <property type="entry name" value="eFR1_2_sf"/>
</dbReference>